<keyword evidence="2 3" id="KW-0378">Hydrolase</keyword>
<evidence type="ECO:0000256" key="4">
    <source>
        <dbReference type="SAM" id="MobiDB-lite"/>
    </source>
</evidence>
<dbReference type="Pfam" id="PF17048">
    <property type="entry name" value="Ceramidse_alk_C"/>
    <property type="match status" value="1"/>
</dbReference>
<reference evidence="8 9" key="1">
    <citation type="submission" date="2020-05" db="EMBL/GenBank/DDBJ databases">
        <title>Ceratocystis lukuohia genome.</title>
        <authorList>
            <person name="Harrington T.C."/>
            <person name="Kim K."/>
            <person name="Mayers C.G."/>
        </authorList>
    </citation>
    <scope>NUCLEOTIDE SEQUENCE [LARGE SCALE GENOMIC DNA]</scope>
    <source>
        <strain evidence="8 9">C4212</strain>
    </source>
</reference>
<evidence type="ECO:0000313" key="8">
    <source>
        <dbReference type="EMBL" id="KAL2886677.1"/>
    </source>
</evidence>
<feature type="domain" description="Neutral/alkaline non-lysosomal ceramidase N-terminal" evidence="6">
    <location>
        <begin position="130"/>
        <end position="683"/>
    </location>
</feature>
<keyword evidence="5" id="KW-0472">Membrane</keyword>
<dbReference type="EMBL" id="JABSNW010000006">
    <property type="protein sequence ID" value="KAL2886677.1"/>
    <property type="molecule type" value="Genomic_DNA"/>
</dbReference>
<evidence type="ECO:0000259" key="7">
    <source>
        <dbReference type="Pfam" id="PF17048"/>
    </source>
</evidence>
<dbReference type="RefSeq" id="XP_070857857.1">
    <property type="nucleotide sequence ID" value="XM_071001148.1"/>
</dbReference>
<keyword evidence="3" id="KW-0746">Sphingolipid metabolism</keyword>
<protein>
    <recommendedName>
        <fullName evidence="3">Neutral ceramidase</fullName>
        <ecNumber evidence="3">3.5.1.23</ecNumber>
    </recommendedName>
</protein>
<feature type="domain" description="Neutral/alkaline non-lysosomal ceramidase C-terminal" evidence="7">
    <location>
        <begin position="704"/>
        <end position="854"/>
    </location>
</feature>
<name>A0ABR4MEG9_9PEZI</name>
<dbReference type="InterPro" id="IPR006823">
    <property type="entry name" value="Ceramidase_alk"/>
</dbReference>
<sequence length="855" mass="92571">MVNPSSQTLNPAIFPKHPSSQDDDSLATAAEYFTSVSKESLTRTKPRISRHHVSSRVLLAGLILSSLTMLSWLHVISPLMASSLLGHPLGDGSNSSQVQVQLQLQLQPQPQPQPKPQHTENGQTRGRNIFLAGAGKADITGPVVELNMMGYADSSQIGTGLRQRLYSRAFIVGETHNPSARVVYLVLDTHSGDTAVRNGIIEGLHALGSPYTELYGSQNIAVTGTHSHSGPGGWHNYLLPQITSFGFDKQSYQAIVTGAVLSIKRAHDSIEPARLGFGSTKLQDASINRSLFSYLANPEEERAQYNKTGKGTDHKFTSGTQDDGSVETDLKLLRFSRVSDNKTMGVLTWFPTHGTSMLANNTLISGDNKGVAAALLEKKLRQDAPDSITESFVAGFSQAHVGDVSPNILGAWCEDGSGSRCSPVNSTCSDGRAGSCHARGPRFRVADNGASSCYEIGRRQYTAARKLTMAPLDDEAPDALRPITGGGTVRAFHAFHDMSNFEFISPDEPERVKRTCPAALGYSFAAGTSDGPGGLDFTQNDHSGANKSAAWKVISSLIKIPGAEQVACQAPKPLLLDVGEVVRPYLWTPNIVDIQVLRIGNLMVVVSPGEASTMAGRRWMRAVEKEARHALESTPDITNVEVVLGGPANTYTHYISTPEEYALQRYEGASTLYGPHTLAAYINRTLEYLPLLFDTVRTPLAAAAEIGPLPPDTRNASLHFVAGVVFDSHPFFTAFGDVISDVAPSSVYYAGDTVQATFVGANPRNNLRLEGTFAAVESMISPGVWKTVRDDSDWDLVYNWKRTSSIRGTSKVTLQWHLPDDVERGCYRLRYFGDAKSLSGRITSFSGTSSEFYVM</sequence>
<evidence type="ECO:0000259" key="6">
    <source>
        <dbReference type="Pfam" id="PF04734"/>
    </source>
</evidence>
<feature type="compositionally biased region" description="Polar residues" evidence="4">
    <location>
        <begin position="1"/>
        <end position="10"/>
    </location>
</feature>
<evidence type="ECO:0000256" key="3">
    <source>
        <dbReference type="RuleBase" id="RU366019"/>
    </source>
</evidence>
<accession>A0ABR4MEG9</accession>
<dbReference type="Gene3D" id="2.60.40.2300">
    <property type="entry name" value="Neutral/alkaline non-lysosomal ceramidase, C-terminal domain"/>
    <property type="match status" value="1"/>
</dbReference>
<keyword evidence="9" id="KW-1185">Reference proteome</keyword>
<dbReference type="PANTHER" id="PTHR12670:SF1">
    <property type="entry name" value="NEUTRAL CERAMIDASE"/>
    <property type="match status" value="1"/>
</dbReference>
<feature type="transmembrane region" description="Helical" evidence="5">
    <location>
        <begin position="57"/>
        <end position="75"/>
    </location>
</feature>
<comment type="similarity">
    <text evidence="1 3">Belongs to the neutral ceramidase family.</text>
</comment>
<dbReference type="Proteomes" id="UP001610728">
    <property type="component" value="Unassembled WGS sequence"/>
</dbReference>
<evidence type="ECO:0000256" key="2">
    <source>
        <dbReference type="ARBA" id="ARBA00022801"/>
    </source>
</evidence>
<dbReference type="InterPro" id="IPR031331">
    <property type="entry name" value="NEUT/ALK_ceramidase_C"/>
</dbReference>
<feature type="region of interest" description="Disordered" evidence="4">
    <location>
        <begin position="1"/>
        <end position="23"/>
    </location>
</feature>
<dbReference type="GeneID" id="98119903"/>
<gene>
    <name evidence="8" type="ORF">HOO65_060507</name>
</gene>
<organism evidence="8 9">
    <name type="scientific">Ceratocystis lukuohia</name>
    <dbReference type="NCBI Taxonomy" id="2019550"/>
    <lineage>
        <taxon>Eukaryota</taxon>
        <taxon>Fungi</taxon>
        <taxon>Dikarya</taxon>
        <taxon>Ascomycota</taxon>
        <taxon>Pezizomycotina</taxon>
        <taxon>Sordariomycetes</taxon>
        <taxon>Hypocreomycetidae</taxon>
        <taxon>Microascales</taxon>
        <taxon>Ceratocystidaceae</taxon>
        <taxon>Ceratocystis</taxon>
    </lineage>
</organism>
<dbReference type="InterPro" id="IPR031329">
    <property type="entry name" value="NEUT/ALK_ceramidase_N"/>
</dbReference>
<evidence type="ECO:0000313" key="9">
    <source>
        <dbReference type="Proteomes" id="UP001610728"/>
    </source>
</evidence>
<dbReference type="InterPro" id="IPR038445">
    <property type="entry name" value="NCDase_C_sf"/>
</dbReference>
<keyword evidence="3" id="KW-0443">Lipid metabolism</keyword>
<dbReference type="EC" id="3.5.1.23" evidence="3"/>
<dbReference type="PANTHER" id="PTHR12670">
    <property type="entry name" value="CERAMIDASE"/>
    <property type="match status" value="1"/>
</dbReference>
<keyword evidence="5" id="KW-0812">Transmembrane</keyword>
<proteinExistence type="inferred from homology"/>
<keyword evidence="5" id="KW-1133">Transmembrane helix</keyword>
<evidence type="ECO:0000256" key="1">
    <source>
        <dbReference type="ARBA" id="ARBA00009835"/>
    </source>
</evidence>
<comment type="caution">
    <text evidence="8">The sequence shown here is derived from an EMBL/GenBank/DDBJ whole genome shotgun (WGS) entry which is preliminary data.</text>
</comment>
<comment type="catalytic activity">
    <reaction evidence="3">
        <text>an N-acylsphing-4-enine + H2O = sphing-4-enine + a fatty acid</text>
        <dbReference type="Rhea" id="RHEA:20856"/>
        <dbReference type="ChEBI" id="CHEBI:15377"/>
        <dbReference type="ChEBI" id="CHEBI:28868"/>
        <dbReference type="ChEBI" id="CHEBI:52639"/>
        <dbReference type="ChEBI" id="CHEBI:57756"/>
        <dbReference type="EC" id="3.5.1.23"/>
    </reaction>
</comment>
<evidence type="ECO:0000256" key="5">
    <source>
        <dbReference type="SAM" id="Phobius"/>
    </source>
</evidence>
<dbReference type="Pfam" id="PF04734">
    <property type="entry name" value="Ceramidase_alk"/>
    <property type="match status" value="1"/>
</dbReference>